<organism evidence="6 7">
    <name type="scientific">Lactobacillus paragasseri</name>
    <dbReference type="NCBI Taxonomy" id="2107999"/>
    <lineage>
        <taxon>Bacteria</taxon>
        <taxon>Bacillati</taxon>
        <taxon>Bacillota</taxon>
        <taxon>Bacilli</taxon>
        <taxon>Lactobacillales</taxon>
        <taxon>Lactobacillaceae</taxon>
        <taxon>Lactobacillus</taxon>
    </lineage>
</organism>
<sequence length="286" mass="33183">MEINKLKTFVELASTLSFSKTAANLFINQSSVSKQIKSLERELNCELFIRAKRQIRMTEYAKILFPAAQKIIKLNDQALSDLRNCLQDRDDKIIIGVLPTFWNYSFFDQISNFKRQNPNLRIIIKEGEINYLTNLFQQGKLDFAFVRTTYGYKSDFEEFTVDHESFCACLNYEHPLATKKSLKLADLKNENFVFYSGEEMLYHTVFDLCRESGFEPQFSFASHNIKSILNLVKNNEGISILMHAPEKAKDVTYVPIKPAFSTRLVCVRQPNQATKIASDFWNYLVK</sequence>
<keyword evidence="2" id="KW-0805">Transcription regulation</keyword>
<dbReference type="GO" id="GO:0003677">
    <property type="term" value="F:DNA binding"/>
    <property type="evidence" value="ECO:0007669"/>
    <property type="project" value="UniProtKB-KW"/>
</dbReference>
<evidence type="ECO:0000256" key="2">
    <source>
        <dbReference type="ARBA" id="ARBA00023015"/>
    </source>
</evidence>
<evidence type="ECO:0000313" key="6">
    <source>
        <dbReference type="EMBL" id="MDK6868703.1"/>
    </source>
</evidence>
<proteinExistence type="inferred from homology"/>
<dbReference type="InterPro" id="IPR036388">
    <property type="entry name" value="WH-like_DNA-bd_sf"/>
</dbReference>
<keyword evidence="4" id="KW-0804">Transcription</keyword>
<evidence type="ECO:0000259" key="5">
    <source>
        <dbReference type="PROSITE" id="PS50931"/>
    </source>
</evidence>
<dbReference type="PANTHER" id="PTHR30346">
    <property type="entry name" value="TRANSCRIPTIONAL DUAL REGULATOR HCAR-RELATED"/>
    <property type="match status" value="1"/>
</dbReference>
<dbReference type="FunFam" id="1.10.10.10:FF:000001">
    <property type="entry name" value="LysR family transcriptional regulator"/>
    <property type="match status" value="1"/>
</dbReference>
<keyword evidence="3" id="KW-0238">DNA-binding</keyword>
<dbReference type="InterPro" id="IPR036390">
    <property type="entry name" value="WH_DNA-bd_sf"/>
</dbReference>
<name>A0AAW6XTE6_9LACO</name>
<protein>
    <submittedName>
        <fullName evidence="6">LysR family transcriptional regulator</fullName>
    </submittedName>
</protein>
<evidence type="ECO:0000256" key="3">
    <source>
        <dbReference type="ARBA" id="ARBA00023125"/>
    </source>
</evidence>
<dbReference type="EMBL" id="JASOLY010000010">
    <property type="protein sequence ID" value="MDK6868703.1"/>
    <property type="molecule type" value="Genomic_DNA"/>
</dbReference>
<dbReference type="Pfam" id="PF00126">
    <property type="entry name" value="HTH_1"/>
    <property type="match status" value="1"/>
</dbReference>
<evidence type="ECO:0000256" key="1">
    <source>
        <dbReference type="ARBA" id="ARBA00009437"/>
    </source>
</evidence>
<dbReference type="InterPro" id="IPR005119">
    <property type="entry name" value="LysR_subst-bd"/>
</dbReference>
<dbReference type="RefSeq" id="WP_048686625.1">
    <property type="nucleotide sequence ID" value="NZ_JASOLY010000010.1"/>
</dbReference>
<reference evidence="6" key="1">
    <citation type="submission" date="2023-05" db="EMBL/GenBank/DDBJ databases">
        <title>Cataloging the Phylogenetic Diversity of Human Bladder Bacteria.</title>
        <authorList>
            <person name="Du J."/>
        </authorList>
    </citation>
    <scope>NUCLEOTIDE SEQUENCE</scope>
    <source>
        <strain evidence="6">UMB6975B</strain>
    </source>
</reference>
<dbReference type="Proteomes" id="UP001232113">
    <property type="component" value="Unassembled WGS sequence"/>
</dbReference>
<dbReference type="SUPFAM" id="SSF53850">
    <property type="entry name" value="Periplasmic binding protein-like II"/>
    <property type="match status" value="1"/>
</dbReference>
<accession>A0AAW6XTE6</accession>
<evidence type="ECO:0000256" key="4">
    <source>
        <dbReference type="ARBA" id="ARBA00023163"/>
    </source>
</evidence>
<dbReference type="PROSITE" id="PS50931">
    <property type="entry name" value="HTH_LYSR"/>
    <property type="match status" value="1"/>
</dbReference>
<evidence type="ECO:0000313" key="7">
    <source>
        <dbReference type="Proteomes" id="UP001232113"/>
    </source>
</evidence>
<dbReference type="CDD" id="cd05466">
    <property type="entry name" value="PBP2_LTTR_substrate"/>
    <property type="match status" value="1"/>
</dbReference>
<dbReference type="Gene3D" id="1.10.10.10">
    <property type="entry name" value="Winged helix-like DNA-binding domain superfamily/Winged helix DNA-binding domain"/>
    <property type="match status" value="1"/>
</dbReference>
<dbReference type="Gene3D" id="3.40.190.290">
    <property type="match status" value="1"/>
</dbReference>
<dbReference type="Pfam" id="PF03466">
    <property type="entry name" value="LysR_substrate"/>
    <property type="match status" value="1"/>
</dbReference>
<dbReference type="AlphaFoldDB" id="A0AAW6XTE6"/>
<feature type="domain" description="HTH lysR-type" evidence="5">
    <location>
        <begin position="1"/>
        <end position="58"/>
    </location>
</feature>
<dbReference type="SUPFAM" id="SSF46785">
    <property type="entry name" value="Winged helix' DNA-binding domain"/>
    <property type="match status" value="1"/>
</dbReference>
<dbReference type="GO" id="GO:0032993">
    <property type="term" value="C:protein-DNA complex"/>
    <property type="evidence" value="ECO:0007669"/>
    <property type="project" value="TreeGrafter"/>
</dbReference>
<dbReference type="GO" id="GO:0003700">
    <property type="term" value="F:DNA-binding transcription factor activity"/>
    <property type="evidence" value="ECO:0007669"/>
    <property type="project" value="InterPro"/>
</dbReference>
<comment type="caution">
    <text evidence="6">The sequence shown here is derived from an EMBL/GenBank/DDBJ whole genome shotgun (WGS) entry which is preliminary data.</text>
</comment>
<gene>
    <name evidence="6" type="ORF">QP354_06440</name>
</gene>
<dbReference type="PRINTS" id="PR00039">
    <property type="entry name" value="HTHLYSR"/>
</dbReference>
<comment type="similarity">
    <text evidence="1">Belongs to the LysR transcriptional regulatory family.</text>
</comment>
<dbReference type="InterPro" id="IPR000847">
    <property type="entry name" value="LysR_HTH_N"/>
</dbReference>
<dbReference type="PANTHER" id="PTHR30346:SF0">
    <property type="entry name" value="HCA OPERON TRANSCRIPTIONAL ACTIVATOR HCAR"/>
    <property type="match status" value="1"/>
</dbReference>